<evidence type="ECO:0000313" key="7">
    <source>
        <dbReference type="EMBL" id="KKZ66802.1"/>
    </source>
</evidence>
<dbReference type="PANTHER" id="PTHR15549">
    <property type="entry name" value="PAIRED IMMUNOGLOBULIN-LIKE TYPE 2 RECEPTOR"/>
    <property type="match status" value="1"/>
</dbReference>
<feature type="region of interest" description="Disordered" evidence="5">
    <location>
        <begin position="1"/>
        <end position="57"/>
    </location>
</feature>
<feature type="region of interest" description="Disordered" evidence="5">
    <location>
        <begin position="135"/>
        <end position="181"/>
    </location>
</feature>
<gene>
    <name evidence="7" type="ORF">EMCG_07520</name>
</gene>
<evidence type="ECO:0000256" key="1">
    <source>
        <dbReference type="ARBA" id="ARBA00004167"/>
    </source>
</evidence>
<keyword evidence="4 6" id="KW-0472">Membrane</keyword>
<feature type="compositionally biased region" description="Polar residues" evidence="5">
    <location>
        <begin position="1"/>
        <end position="12"/>
    </location>
</feature>
<dbReference type="GO" id="GO:0071944">
    <property type="term" value="C:cell periphery"/>
    <property type="evidence" value="ECO:0007669"/>
    <property type="project" value="UniProtKB-ARBA"/>
</dbReference>
<dbReference type="PANTHER" id="PTHR15549:SF30">
    <property type="entry name" value="MID2 DOMAIN-CONTAINING PROTEIN"/>
    <property type="match status" value="1"/>
</dbReference>
<feature type="compositionally biased region" description="Low complexity" evidence="5">
    <location>
        <begin position="228"/>
        <end position="240"/>
    </location>
</feature>
<evidence type="ECO:0000256" key="4">
    <source>
        <dbReference type="ARBA" id="ARBA00023136"/>
    </source>
</evidence>
<organism evidence="7 8">
    <name type="scientific">[Emmonsia] crescens</name>
    <dbReference type="NCBI Taxonomy" id="73230"/>
    <lineage>
        <taxon>Eukaryota</taxon>
        <taxon>Fungi</taxon>
        <taxon>Dikarya</taxon>
        <taxon>Ascomycota</taxon>
        <taxon>Pezizomycotina</taxon>
        <taxon>Eurotiomycetes</taxon>
        <taxon>Eurotiomycetidae</taxon>
        <taxon>Onygenales</taxon>
        <taxon>Ajellomycetaceae</taxon>
        <taxon>Emergomyces</taxon>
    </lineage>
</organism>
<feature type="region of interest" description="Disordered" evidence="5">
    <location>
        <begin position="216"/>
        <end position="246"/>
    </location>
</feature>
<keyword evidence="2 6" id="KW-0812">Transmembrane</keyword>
<evidence type="ECO:0000313" key="8">
    <source>
        <dbReference type="Proteomes" id="UP000034164"/>
    </source>
</evidence>
<accession>A0A0G2I845</accession>
<evidence type="ECO:0000256" key="5">
    <source>
        <dbReference type="SAM" id="MobiDB-lite"/>
    </source>
</evidence>
<feature type="compositionally biased region" description="Polar residues" evidence="5">
    <location>
        <begin position="29"/>
        <end position="41"/>
    </location>
</feature>
<comment type="caution">
    <text evidence="7">The sequence shown here is derived from an EMBL/GenBank/DDBJ whole genome shotgun (WGS) entry which is preliminary data.</text>
</comment>
<keyword evidence="3 6" id="KW-1133">Transmembrane helix</keyword>
<evidence type="ECO:0000256" key="6">
    <source>
        <dbReference type="SAM" id="Phobius"/>
    </source>
</evidence>
<dbReference type="VEuPathDB" id="FungiDB:EMCG_07520"/>
<protein>
    <submittedName>
        <fullName evidence="7">Uncharacterized protein</fullName>
    </submittedName>
</protein>
<evidence type="ECO:0000256" key="2">
    <source>
        <dbReference type="ARBA" id="ARBA00022692"/>
    </source>
</evidence>
<feature type="transmembrane region" description="Helical" evidence="6">
    <location>
        <begin position="57"/>
        <end position="85"/>
    </location>
</feature>
<dbReference type="AlphaFoldDB" id="A0A0G2I845"/>
<evidence type="ECO:0000256" key="3">
    <source>
        <dbReference type="ARBA" id="ARBA00022989"/>
    </source>
</evidence>
<dbReference type="Proteomes" id="UP000034164">
    <property type="component" value="Unassembled WGS sequence"/>
</dbReference>
<feature type="compositionally biased region" description="Low complexity" evidence="5">
    <location>
        <begin position="13"/>
        <end position="28"/>
    </location>
</feature>
<dbReference type="GO" id="GO:0016020">
    <property type="term" value="C:membrane"/>
    <property type="evidence" value="ECO:0007669"/>
    <property type="project" value="UniProtKB-SubCell"/>
</dbReference>
<feature type="compositionally biased region" description="Polar residues" evidence="5">
    <location>
        <begin position="142"/>
        <end position="157"/>
    </location>
</feature>
<proteinExistence type="predicted"/>
<dbReference type="EMBL" id="LCZI01000404">
    <property type="protein sequence ID" value="KKZ66802.1"/>
    <property type="molecule type" value="Genomic_DNA"/>
</dbReference>
<dbReference type="InterPro" id="IPR051694">
    <property type="entry name" value="Immunoregulatory_rcpt-like"/>
</dbReference>
<comment type="subcellular location">
    <subcellularLocation>
        <location evidence="1">Membrane</location>
        <topology evidence="1">Single-pass membrane protein</topology>
    </subcellularLocation>
</comment>
<reference evidence="8" key="1">
    <citation type="journal article" date="2015" name="PLoS Genet.">
        <title>The dynamic genome and transcriptome of the human fungal pathogen Blastomyces and close relative Emmonsia.</title>
        <authorList>
            <person name="Munoz J.F."/>
            <person name="Gauthier G.M."/>
            <person name="Desjardins C.A."/>
            <person name="Gallo J.E."/>
            <person name="Holder J."/>
            <person name="Sullivan T.D."/>
            <person name="Marty A.J."/>
            <person name="Carmen J.C."/>
            <person name="Chen Z."/>
            <person name="Ding L."/>
            <person name="Gujja S."/>
            <person name="Magrini V."/>
            <person name="Misas E."/>
            <person name="Mitreva M."/>
            <person name="Priest M."/>
            <person name="Saif S."/>
            <person name="Whiston E.A."/>
            <person name="Young S."/>
            <person name="Zeng Q."/>
            <person name="Goldman W.E."/>
            <person name="Mardis E.R."/>
            <person name="Taylor J.W."/>
            <person name="McEwen J.G."/>
            <person name="Clay O.K."/>
            <person name="Klein B.S."/>
            <person name="Cuomo C.A."/>
        </authorList>
    </citation>
    <scope>NUCLEOTIDE SEQUENCE [LARGE SCALE GENOMIC DNA]</scope>
    <source>
        <strain evidence="8">UAMH 3008</strain>
    </source>
</reference>
<name>A0A0G2I845_9EURO</name>
<dbReference type="OrthoDB" id="5411678at2759"/>
<sequence>MATSNTPPISENTTTIFITSTATTPSPTGIQSPDSTASGQPSALPHPSPGDSGSGGLSAAGTIAVAVVVPVASVALIILVLLWWWRKRKARKIAEEERKQEIEEYRFNPNHDPLLPAVGLPGNFDDSAGMKDGSTGGYRGWGTTTSTSRKLSTNLSSGAGGVTASDTGSNPGPPRAVSPVDDTIPYEDDHRPISGDYSGLDPVVAGMLPHANSNESHVNPRNIHRGPSNASSAYSNANRSDMSDDIPMRGVAPGTAQYYDDPYYTDGAAQNGGGPFVDNSYGAPPVIRDVQARRNTRIESPSVFPQQGNAGIAQNF</sequence>